<dbReference type="Proteomes" id="UP000681162">
    <property type="component" value="Unassembled WGS sequence"/>
</dbReference>
<dbReference type="CDD" id="cd06223">
    <property type="entry name" value="PRTases_typeI"/>
    <property type="match status" value="1"/>
</dbReference>
<keyword evidence="3" id="KW-1185">Reference proteome</keyword>
<evidence type="ECO:0000313" key="3">
    <source>
        <dbReference type="Proteomes" id="UP000681162"/>
    </source>
</evidence>
<protein>
    <recommendedName>
        <fullName evidence="4">ComF family protein</fullName>
    </recommendedName>
</protein>
<evidence type="ECO:0000313" key="2">
    <source>
        <dbReference type="EMBL" id="GIO35213.1"/>
    </source>
</evidence>
<evidence type="ECO:0008006" key="4">
    <source>
        <dbReference type="Google" id="ProtNLM"/>
    </source>
</evidence>
<accession>A0A919XPJ3</accession>
<dbReference type="PANTHER" id="PTHR47505">
    <property type="entry name" value="DNA UTILIZATION PROTEIN YHGH"/>
    <property type="match status" value="1"/>
</dbReference>
<dbReference type="SUPFAM" id="SSF53271">
    <property type="entry name" value="PRTase-like"/>
    <property type="match status" value="1"/>
</dbReference>
<name>A0A919XPJ3_9BACL</name>
<dbReference type="PANTHER" id="PTHR47505:SF1">
    <property type="entry name" value="DNA UTILIZATION PROTEIN YHGH"/>
    <property type="match status" value="1"/>
</dbReference>
<proteinExistence type="inferred from homology"/>
<reference evidence="2 3" key="1">
    <citation type="submission" date="2021-03" db="EMBL/GenBank/DDBJ databases">
        <title>Antimicrobial resistance genes in bacteria isolated from Japanese honey, and their potential for conferring macrolide and lincosamide resistance in the American foulbrood pathogen Paenibacillus larvae.</title>
        <authorList>
            <person name="Okamoto M."/>
            <person name="Kumagai M."/>
            <person name="Kanamori H."/>
            <person name="Takamatsu D."/>
        </authorList>
    </citation>
    <scope>NUCLEOTIDE SEQUENCE [LARGE SCALE GENOMIC DNA]</scope>
    <source>
        <strain evidence="2 3">J41TS12</strain>
    </source>
</reference>
<evidence type="ECO:0000256" key="1">
    <source>
        <dbReference type="ARBA" id="ARBA00008007"/>
    </source>
</evidence>
<organism evidence="2 3">
    <name type="scientific">Paenibacillus antibioticophila</name>
    <dbReference type="NCBI Taxonomy" id="1274374"/>
    <lineage>
        <taxon>Bacteria</taxon>
        <taxon>Bacillati</taxon>
        <taxon>Bacillota</taxon>
        <taxon>Bacilli</taxon>
        <taxon>Bacillales</taxon>
        <taxon>Paenibacillaceae</taxon>
        <taxon>Paenibacillus</taxon>
    </lineage>
</organism>
<gene>
    <name evidence="2" type="ORF">J41TS12_00740</name>
</gene>
<comment type="caution">
    <text evidence="2">The sequence shown here is derived from an EMBL/GenBank/DDBJ whole genome shotgun (WGS) entry which is preliminary data.</text>
</comment>
<dbReference type="InterPro" id="IPR051910">
    <property type="entry name" value="ComF/GntX_DNA_util-trans"/>
</dbReference>
<dbReference type="EMBL" id="BORR01000001">
    <property type="protein sequence ID" value="GIO35213.1"/>
    <property type="molecule type" value="Genomic_DNA"/>
</dbReference>
<dbReference type="Gene3D" id="3.40.50.2020">
    <property type="match status" value="1"/>
</dbReference>
<dbReference type="InterPro" id="IPR029057">
    <property type="entry name" value="PRTase-like"/>
</dbReference>
<comment type="similarity">
    <text evidence="1">Belongs to the ComF/GntX family.</text>
</comment>
<dbReference type="InterPro" id="IPR000836">
    <property type="entry name" value="PRTase_dom"/>
</dbReference>
<dbReference type="AlphaFoldDB" id="A0A919XPJ3"/>
<sequence>MVGDGMKRLECELRLSCNRKKTSFFDIVTYVPISSERMLERGFNQARLLAVEAARVGRVPLLELLQRSRHTDKQSSKNRRQRIQDLYGIFIPADDAEEQVKSLRVNDLRKKELKILLVDDVYTTGSTVDACAHALQELFITTDVKTEIYSLTWARS</sequence>